<evidence type="ECO:0000259" key="5">
    <source>
        <dbReference type="PROSITE" id="PS50931"/>
    </source>
</evidence>
<accession>A0A6L7G4Q5</accession>
<evidence type="ECO:0000313" key="6">
    <source>
        <dbReference type="EMBL" id="MXN18682.1"/>
    </source>
</evidence>
<dbReference type="InterPro" id="IPR050950">
    <property type="entry name" value="HTH-type_LysR_regulators"/>
</dbReference>
<sequence length="302" mass="33010">MLHARMLSYLDEVARCGSIRKAAKGLNVSSTSINRQILALEAQLGQPIFERMPNRLRLTAAGEVLIEHVRETLRNFERLQLRLDGLKGLQRGQLKVATTLGLAGGPIPGIVQRFLADHPGATLDLQALFADNLPGSTLSGESDLALGFNLLPHPGLKTVLHYEVPIGLVVHRDHDLAGQSEGRAHNLIGYPLVLPAKNMTLRSFIDIALARLPDMPVPVVETNSIEMLKQLLRDGVSVSLLNPLDVGEEIARGELRYLPLRPATTQTLKLVARSKGMIDPLTSRFIEHLRRELDALMAGQGG</sequence>
<dbReference type="SUPFAM" id="SSF46785">
    <property type="entry name" value="Winged helix' DNA-binding domain"/>
    <property type="match status" value="1"/>
</dbReference>
<feature type="domain" description="HTH lysR-type" evidence="5">
    <location>
        <begin position="7"/>
        <end position="59"/>
    </location>
</feature>
<name>A0A6L7G4Q5_9RHOB</name>
<evidence type="ECO:0000256" key="2">
    <source>
        <dbReference type="ARBA" id="ARBA00023015"/>
    </source>
</evidence>
<keyword evidence="4" id="KW-0804">Transcription</keyword>
<keyword evidence="2" id="KW-0805">Transcription regulation</keyword>
<keyword evidence="7" id="KW-1185">Reference proteome</keyword>
<dbReference type="Proteomes" id="UP000477911">
    <property type="component" value="Unassembled WGS sequence"/>
</dbReference>
<dbReference type="PANTHER" id="PTHR30419:SF8">
    <property type="entry name" value="NITROGEN ASSIMILATION TRANSCRIPTIONAL ACTIVATOR-RELATED"/>
    <property type="match status" value="1"/>
</dbReference>
<dbReference type="InterPro" id="IPR036388">
    <property type="entry name" value="WH-like_DNA-bd_sf"/>
</dbReference>
<dbReference type="GO" id="GO:0003677">
    <property type="term" value="F:DNA binding"/>
    <property type="evidence" value="ECO:0007669"/>
    <property type="project" value="UniProtKB-KW"/>
</dbReference>
<dbReference type="PANTHER" id="PTHR30419">
    <property type="entry name" value="HTH-TYPE TRANSCRIPTIONAL REGULATOR YBHD"/>
    <property type="match status" value="1"/>
</dbReference>
<dbReference type="InterPro" id="IPR036390">
    <property type="entry name" value="WH_DNA-bd_sf"/>
</dbReference>
<comment type="similarity">
    <text evidence="1">Belongs to the LysR transcriptional regulatory family.</text>
</comment>
<evidence type="ECO:0000256" key="4">
    <source>
        <dbReference type="ARBA" id="ARBA00023163"/>
    </source>
</evidence>
<protein>
    <submittedName>
        <fullName evidence="6">LysR family transcriptional regulator</fullName>
    </submittedName>
</protein>
<dbReference type="Pfam" id="PF00126">
    <property type="entry name" value="HTH_1"/>
    <property type="match status" value="1"/>
</dbReference>
<dbReference type="AlphaFoldDB" id="A0A6L7G4Q5"/>
<dbReference type="Pfam" id="PF03466">
    <property type="entry name" value="LysR_substrate"/>
    <property type="match status" value="1"/>
</dbReference>
<reference evidence="6 7" key="1">
    <citation type="submission" date="2019-12" db="EMBL/GenBank/DDBJ databases">
        <authorList>
            <person name="Li M."/>
        </authorList>
    </citation>
    <scope>NUCLEOTIDE SEQUENCE [LARGE SCALE GENOMIC DNA]</scope>
    <source>
        <strain evidence="6 7">GBMRC 2024</strain>
    </source>
</reference>
<dbReference type="SUPFAM" id="SSF53850">
    <property type="entry name" value="Periplasmic binding protein-like II"/>
    <property type="match status" value="1"/>
</dbReference>
<evidence type="ECO:0000256" key="3">
    <source>
        <dbReference type="ARBA" id="ARBA00023125"/>
    </source>
</evidence>
<proteinExistence type="inferred from homology"/>
<dbReference type="Gene3D" id="1.10.10.10">
    <property type="entry name" value="Winged helix-like DNA-binding domain superfamily/Winged helix DNA-binding domain"/>
    <property type="match status" value="1"/>
</dbReference>
<comment type="caution">
    <text evidence="6">The sequence shown here is derived from an EMBL/GenBank/DDBJ whole genome shotgun (WGS) entry which is preliminary data.</text>
</comment>
<dbReference type="GO" id="GO:0003700">
    <property type="term" value="F:DNA-binding transcription factor activity"/>
    <property type="evidence" value="ECO:0007669"/>
    <property type="project" value="InterPro"/>
</dbReference>
<evidence type="ECO:0000313" key="7">
    <source>
        <dbReference type="Proteomes" id="UP000477911"/>
    </source>
</evidence>
<dbReference type="EMBL" id="WUMU01000014">
    <property type="protein sequence ID" value="MXN18682.1"/>
    <property type="molecule type" value="Genomic_DNA"/>
</dbReference>
<gene>
    <name evidence="6" type="ORF">GR170_12605</name>
</gene>
<dbReference type="InterPro" id="IPR005119">
    <property type="entry name" value="LysR_subst-bd"/>
</dbReference>
<dbReference type="RefSeq" id="WP_160894813.1">
    <property type="nucleotide sequence ID" value="NZ_WUMU01000014.1"/>
</dbReference>
<dbReference type="PROSITE" id="PS50931">
    <property type="entry name" value="HTH_LYSR"/>
    <property type="match status" value="1"/>
</dbReference>
<dbReference type="Gene3D" id="3.40.190.290">
    <property type="match status" value="1"/>
</dbReference>
<dbReference type="InterPro" id="IPR000847">
    <property type="entry name" value="LysR_HTH_N"/>
</dbReference>
<dbReference type="GO" id="GO:0005829">
    <property type="term" value="C:cytosol"/>
    <property type="evidence" value="ECO:0007669"/>
    <property type="project" value="TreeGrafter"/>
</dbReference>
<organism evidence="6 7">
    <name type="scientific">Pseudooceanicola albus</name>
    <dbReference type="NCBI Taxonomy" id="2692189"/>
    <lineage>
        <taxon>Bacteria</taxon>
        <taxon>Pseudomonadati</taxon>
        <taxon>Pseudomonadota</taxon>
        <taxon>Alphaproteobacteria</taxon>
        <taxon>Rhodobacterales</taxon>
        <taxon>Paracoccaceae</taxon>
        <taxon>Pseudooceanicola</taxon>
    </lineage>
</organism>
<evidence type="ECO:0000256" key="1">
    <source>
        <dbReference type="ARBA" id="ARBA00009437"/>
    </source>
</evidence>
<keyword evidence="3" id="KW-0238">DNA-binding</keyword>